<evidence type="ECO:0000256" key="2">
    <source>
        <dbReference type="SAM" id="SignalP"/>
    </source>
</evidence>
<dbReference type="InterPro" id="IPR035451">
    <property type="entry name" value="Ada-like_dom_sf"/>
</dbReference>
<reference evidence="4 5" key="1">
    <citation type="submission" date="2010-10" db="EMBL/GenBank/DDBJ databases">
        <authorList>
            <consortium name="The Broad Institute Genome Sequencing Platform"/>
            <person name="Ward D."/>
            <person name="Earl A."/>
            <person name="Feldgarden M."/>
            <person name="Young S.K."/>
            <person name="Gargeya S."/>
            <person name="Zeng Q."/>
            <person name="Alvarado L."/>
            <person name="Berlin A."/>
            <person name="Bochicchio J."/>
            <person name="Chapman S.B."/>
            <person name="Chen Z."/>
            <person name="Freedman E."/>
            <person name="Gellesch M."/>
            <person name="Goldberg J."/>
            <person name="Griggs A."/>
            <person name="Gujja S."/>
            <person name="Heilman E."/>
            <person name="Heiman D."/>
            <person name="Howarth C."/>
            <person name="Mehta T."/>
            <person name="Neiman D."/>
            <person name="Pearson M."/>
            <person name="Roberts A."/>
            <person name="Saif S."/>
            <person name="Shea T."/>
            <person name="Shenoy N."/>
            <person name="Sisk P."/>
            <person name="Stolte C."/>
            <person name="Sykes S."/>
            <person name="White J."/>
            <person name="Yandava C."/>
            <person name="Allen-Vercoe E."/>
            <person name="Sibley C."/>
            <person name="Ambrose C.E."/>
            <person name="Strauss J."/>
            <person name="Daigneault M."/>
            <person name="Haas B."/>
            <person name="Nusbaum C."/>
            <person name="Birren B."/>
        </authorList>
    </citation>
    <scope>NUCLEOTIDE SEQUENCE [LARGE SCALE GENOMIC DNA]</scope>
    <source>
        <strain evidence="4 5">3_1_6</strain>
    </source>
</reference>
<dbReference type="InterPro" id="IPR004026">
    <property type="entry name" value="Ada_DNA_repair_Zn-bd"/>
</dbReference>
<feature type="signal peptide" evidence="2">
    <location>
        <begin position="1"/>
        <end position="24"/>
    </location>
</feature>
<dbReference type="AlphaFoldDB" id="E5Y443"/>
<protein>
    <recommendedName>
        <fullName evidence="3">Ada DNA repair metal-binding domain-containing protein</fullName>
    </recommendedName>
</protein>
<accession>E5Y443</accession>
<dbReference type="Pfam" id="PF02805">
    <property type="entry name" value="Ada_Zn_binding"/>
    <property type="match status" value="1"/>
</dbReference>
<evidence type="ECO:0000259" key="3">
    <source>
        <dbReference type="Pfam" id="PF02805"/>
    </source>
</evidence>
<reference evidence="4 5" key="2">
    <citation type="submission" date="2013-04" db="EMBL/GenBank/DDBJ databases">
        <title>The Genome Sequence of Bilophila wadsworthia 3_1_6.</title>
        <authorList>
            <consortium name="The Broad Institute Genomics Platform"/>
            <person name="Earl A."/>
            <person name="Ward D."/>
            <person name="Feldgarden M."/>
            <person name="Gevers D."/>
            <person name="Sibley C."/>
            <person name="Strauss J."/>
            <person name="Allen-Vercoe E."/>
            <person name="Walker B."/>
            <person name="Young S."/>
            <person name="Zeng Q."/>
            <person name="Gargeya S."/>
            <person name="Fitzgerald M."/>
            <person name="Haas B."/>
            <person name="Abouelleil A."/>
            <person name="Allen A.W."/>
            <person name="Alvarado L."/>
            <person name="Arachchi H.M."/>
            <person name="Berlin A.M."/>
            <person name="Chapman S.B."/>
            <person name="Gainer-Dewar J."/>
            <person name="Goldberg J."/>
            <person name="Griggs A."/>
            <person name="Gujja S."/>
            <person name="Hansen M."/>
            <person name="Howarth C."/>
            <person name="Imamovic A."/>
            <person name="Ireland A."/>
            <person name="Larimer J."/>
            <person name="McCowan C."/>
            <person name="Murphy C."/>
            <person name="Pearson M."/>
            <person name="Poon T.W."/>
            <person name="Priest M."/>
            <person name="Roberts A."/>
            <person name="Saif S."/>
            <person name="Shea T."/>
            <person name="Sisk P."/>
            <person name="Sykes S."/>
            <person name="Wortman J."/>
            <person name="Nusbaum C."/>
            <person name="Birren B."/>
        </authorList>
    </citation>
    <scope>NUCLEOTIDE SEQUENCE [LARGE SCALE GENOMIC DNA]</scope>
    <source>
        <strain evidence="4 5">3_1_6</strain>
    </source>
</reference>
<dbReference type="GO" id="GO:0003677">
    <property type="term" value="F:DNA binding"/>
    <property type="evidence" value="ECO:0007669"/>
    <property type="project" value="InterPro"/>
</dbReference>
<keyword evidence="1" id="KW-0010">Activator</keyword>
<comment type="caution">
    <text evidence="4">The sequence shown here is derived from an EMBL/GenBank/DDBJ whole genome shotgun (WGS) entry which is preliminary data.</text>
</comment>
<dbReference type="Proteomes" id="UP000006034">
    <property type="component" value="Unassembled WGS sequence"/>
</dbReference>
<dbReference type="HOGENOM" id="CLU_2380463_0_0_7"/>
<evidence type="ECO:0000313" key="4">
    <source>
        <dbReference type="EMBL" id="EFV45243.1"/>
    </source>
</evidence>
<dbReference type="SUPFAM" id="SSF57884">
    <property type="entry name" value="Ada DNA repair protein, N-terminal domain (N-Ada 10)"/>
    <property type="match status" value="1"/>
</dbReference>
<dbReference type="GO" id="GO:0006281">
    <property type="term" value="P:DNA repair"/>
    <property type="evidence" value="ECO:0007669"/>
    <property type="project" value="InterPro"/>
</dbReference>
<proteinExistence type="predicted"/>
<feature type="chain" id="PRO_5003203177" description="Ada DNA repair metal-binding domain-containing protein" evidence="2">
    <location>
        <begin position="25"/>
        <end position="94"/>
    </location>
</feature>
<dbReference type="GO" id="GO:0008270">
    <property type="term" value="F:zinc ion binding"/>
    <property type="evidence" value="ECO:0007669"/>
    <property type="project" value="InterPro"/>
</dbReference>
<evidence type="ECO:0000256" key="1">
    <source>
        <dbReference type="ARBA" id="ARBA00023159"/>
    </source>
</evidence>
<dbReference type="GO" id="GO:0006355">
    <property type="term" value="P:regulation of DNA-templated transcription"/>
    <property type="evidence" value="ECO:0007669"/>
    <property type="project" value="InterPro"/>
</dbReference>
<dbReference type="OrthoDB" id="9805504at2"/>
<keyword evidence="2" id="KW-0732">Signal</keyword>
<dbReference type="STRING" id="563192.HMPREF0179_00954"/>
<dbReference type="GO" id="GO:0008168">
    <property type="term" value="F:methyltransferase activity"/>
    <property type="evidence" value="ECO:0007669"/>
    <property type="project" value="InterPro"/>
</dbReference>
<dbReference type="RefSeq" id="WP_005025582.1">
    <property type="nucleotide sequence ID" value="NZ_KE150238.1"/>
</dbReference>
<gene>
    <name evidence="4" type="ORF">HMPREF0179_00954</name>
</gene>
<sequence>MRSCLSAIIPSLAAALLLTAPAFAAPAQPAKEAAVPVQTAATSSYSGNAKTRIFHVSGCRYFNCKACTVRFKSAEEARSNGYKPCKRCLAREGR</sequence>
<dbReference type="eggNOG" id="COG2169">
    <property type="taxonomic scope" value="Bacteria"/>
</dbReference>
<name>E5Y443_BILW3</name>
<feature type="domain" description="Ada DNA repair metal-binding" evidence="3">
    <location>
        <begin position="40"/>
        <end position="88"/>
    </location>
</feature>
<dbReference type="EMBL" id="ADCP02000001">
    <property type="protein sequence ID" value="EFV45243.1"/>
    <property type="molecule type" value="Genomic_DNA"/>
</dbReference>
<keyword evidence="5" id="KW-1185">Reference proteome</keyword>
<dbReference type="GeneID" id="78086088"/>
<dbReference type="Gene3D" id="3.40.10.10">
    <property type="entry name" value="DNA Methylphosphotriester Repair Domain"/>
    <property type="match status" value="1"/>
</dbReference>
<evidence type="ECO:0000313" key="5">
    <source>
        <dbReference type="Proteomes" id="UP000006034"/>
    </source>
</evidence>
<organism evidence="4 5">
    <name type="scientific">Bilophila wadsworthia (strain 3_1_6)</name>
    <dbReference type="NCBI Taxonomy" id="563192"/>
    <lineage>
        <taxon>Bacteria</taxon>
        <taxon>Pseudomonadati</taxon>
        <taxon>Thermodesulfobacteriota</taxon>
        <taxon>Desulfovibrionia</taxon>
        <taxon>Desulfovibrionales</taxon>
        <taxon>Desulfovibrionaceae</taxon>
        <taxon>Bilophila</taxon>
    </lineage>
</organism>